<dbReference type="AlphaFoldDB" id="A0AAN9ALI0"/>
<feature type="transmembrane region" description="Helical" evidence="1">
    <location>
        <begin position="154"/>
        <end position="175"/>
    </location>
</feature>
<organism evidence="2 3">
    <name type="scientific">Littorina saxatilis</name>
    <dbReference type="NCBI Taxonomy" id="31220"/>
    <lineage>
        <taxon>Eukaryota</taxon>
        <taxon>Metazoa</taxon>
        <taxon>Spiralia</taxon>
        <taxon>Lophotrochozoa</taxon>
        <taxon>Mollusca</taxon>
        <taxon>Gastropoda</taxon>
        <taxon>Caenogastropoda</taxon>
        <taxon>Littorinimorpha</taxon>
        <taxon>Littorinoidea</taxon>
        <taxon>Littorinidae</taxon>
        <taxon>Littorina</taxon>
    </lineage>
</organism>
<reference evidence="2 3" key="1">
    <citation type="submission" date="2024-02" db="EMBL/GenBank/DDBJ databases">
        <title>Chromosome-scale genome assembly of the rough periwinkle Littorina saxatilis.</title>
        <authorList>
            <person name="De Jode A."/>
            <person name="Faria R."/>
            <person name="Formenti G."/>
            <person name="Sims Y."/>
            <person name="Smith T.P."/>
            <person name="Tracey A."/>
            <person name="Wood J.M.D."/>
            <person name="Zagrodzka Z.B."/>
            <person name="Johannesson K."/>
            <person name="Butlin R.K."/>
            <person name="Leder E.H."/>
        </authorList>
    </citation>
    <scope>NUCLEOTIDE SEQUENCE [LARGE SCALE GENOMIC DNA]</scope>
    <source>
        <strain evidence="2">Snail1</strain>
        <tissue evidence="2">Muscle</tissue>
    </source>
</reference>
<keyword evidence="1" id="KW-0472">Membrane</keyword>
<feature type="transmembrane region" description="Helical" evidence="1">
    <location>
        <begin position="181"/>
        <end position="202"/>
    </location>
</feature>
<comment type="caution">
    <text evidence="2">The sequence shown here is derived from an EMBL/GenBank/DDBJ whole genome shotgun (WGS) entry which is preliminary data.</text>
</comment>
<keyword evidence="1" id="KW-1133">Transmembrane helix</keyword>
<feature type="transmembrane region" description="Helical" evidence="1">
    <location>
        <begin position="118"/>
        <end position="142"/>
    </location>
</feature>
<feature type="transmembrane region" description="Helical" evidence="1">
    <location>
        <begin position="66"/>
        <end position="84"/>
    </location>
</feature>
<proteinExistence type="predicted"/>
<gene>
    <name evidence="2" type="ORF">V1264_024319</name>
</gene>
<sequence length="236" mass="26529">MSSMSMGDLTSRASDTVNSVLGSRKDIVQDAKDWFRLQVKHGKATLDRIQNVCGKTQRKVASLSRTQQLTILVLALLLLLFLFLDLRQDSGVFHGVVFPCLRPITLVVYHLFRWIFYVLYQACYWLAYLLYSVIALVVRGFYKAVVFVVKDLLNVVHTICSGVVGSIGKVLGYMWSNAVGLLKALLFGGVVVCVVVLANPAFRERFLVWVGPLVDRFQELAGGQTRPKKQKDSKRK</sequence>
<dbReference type="Proteomes" id="UP001374579">
    <property type="component" value="Unassembled WGS sequence"/>
</dbReference>
<dbReference type="EMBL" id="JBAMIC010003156">
    <property type="protein sequence ID" value="KAK7089054.1"/>
    <property type="molecule type" value="Genomic_DNA"/>
</dbReference>
<name>A0AAN9ALI0_9CAEN</name>
<protein>
    <submittedName>
        <fullName evidence="2">Uncharacterized protein</fullName>
    </submittedName>
</protein>
<evidence type="ECO:0000313" key="2">
    <source>
        <dbReference type="EMBL" id="KAK7089054.1"/>
    </source>
</evidence>
<keyword evidence="3" id="KW-1185">Reference proteome</keyword>
<accession>A0AAN9ALI0</accession>
<evidence type="ECO:0000256" key="1">
    <source>
        <dbReference type="SAM" id="Phobius"/>
    </source>
</evidence>
<feature type="transmembrane region" description="Helical" evidence="1">
    <location>
        <begin position="91"/>
        <end position="112"/>
    </location>
</feature>
<keyword evidence="1" id="KW-0812">Transmembrane</keyword>
<evidence type="ECO:0000313" key="3">
    <source>
        <dbReference type="Proteomes" id="UP001374579"/>
    </source>
</evidence>